<dbReference type="EMBL" id="KV460207">
    <property type="protein sequence ID" value="OBU01009.1"/>
    <property type="molecule type" value="Genomic_DNA"/>
</dbReference>
<evidence type="ECO:0000256" key="2">
    <source>
        <dbReference type="ARBA" id="ARBA00022729"/>
    </source>
</evidence>
<dbReference type="GeneID" id="28834045"/>
<keyword evidence="1" id="KW-0147">Chitin-binding</keyword>
<dbReference type="InterPro" id="IPR052210">
    <property type="entry name" value="LysM1-like"/>
</dbReference>
<dbReference type="Proteomes" id="UP000091956">
    <property type="component" value="Unassembled WGS sequence"/>
</dbReference>
<keyword evidence="5" id="KW-1185">Reference proteome</keyword>
<evidence type="ECO:0000313" key="4">
    <source>
        <dbReference type="EMBL" id="OBU01009.1"/>
    </source>
</evidence>
<gene>
    <name evidence="4" type="ORF">VE01_00659</name>
</gene>
<dbReference type="CDD" id="cd00118">
    <property type="entry name" value="LysM"/>
    <property type="match status" value="1"/>
</dbReference>
<accession>A0A2P2SVZ3</accession>
<protein>
    <recommendedName>
        <fullName evidence="6">LysM domain-containing protein</fullName>
    </recommendedName>
</protein>
<reference evidence="5" key="2">
    <citation type="journal article" date="2018" name="Nat. Commun.">
        <title>Extreme sensitivity to ultraviolet light in the fungal pathogen causing white-nose syndrome of bats.</title>
        <authorList>
            <person name="Palmer J.M."/>
            <person name="Drees K.P."/>
            <person name="Foster J.T."/>
            <person name="Lindner D.L."/>
        </authorList>
    </citation>
    <scope>NUCLEOTIDE SEQUENCE [LARGE SCALE GENOMIC DNA]</scope>
    <source>
        <strain evidence="5">UAMH 10579</strain>
    </source>
</reference>
<dbReference type="Gene3D" id="3.10.350.10">
    <property type="entry name" value="LysM domain"/>
    <property type="match status" value="1"/>
</dbReference>
<evidence type="ECO:0000256" key="1">
    <source>
        <dbReference type="ARBA" id="ARBA00022669"/>
    </source>
</evidence>
<dbReference type="STRING" id="342668.A0A2P2SVZ3"/>
<name>A0A2P2SVZ3_9PEZI</name>
<dbReference type="RefSeq" id="XP_018134741.1">
    <property type="nucleotide sequence ID" value="XM_018270187.1"/>
</dbReference>
<dbReference type="PANTHER" id="PTHR34997:SF2">
    <property type="entry name" value="LYSM DOMAIN-CONTAINING PROTEIN-RELATED"/>
    <property type="match status" value="1"/>
</dbReference>
<sequence length="114" mass="11578">MTCTSIATTYGITIAKFEAMNPILGPSCQLIDSFAFCIEENFGGAAPTSASGCTTLVTITTPTTITTATTTSAGNGISTPTPYQSGMTTSCNSFRLVIADDQCGTIATEAGVSL</sequence>
<dbReference type="PANTHER" id="PTHR34997">
    <property type="entry name" value="AM15"/>
    <property type="match status" value="1"/>
</dbReference>
<proteinExistence type="predicted"/>
<evidence type="ECO:0000313" key="5">
    <source>
        <dbReference type="Proteomes" id="UP000091956"/>
    </source>
</evidence>
<evidence type="ECO:0008006" key="6">
    <source>
        <dbReference type="Google" id="ProtNLM"/>
    </source>
</evidence>
<keyword evidence="2" id="KW-0732">Signal</keyword>
<organism evidence="4 5">
    <name type="scientific">Pseudogymnoascus verrucosus</name>
    <dbReference type="NCBI Taxonomy" id="342668"/>
    <lineage>
        <taxon>Eukaryota</taxon>
        <taxon>Fungi</taxon>
        <taxon>Dikarya</taxon>
        <taxon>Ascomycota</taxon>
        <taxon>Pezizomycotina</taxon>
        <taxon>Leotiomycetes</taxon>
        <taxon>Thelebolales</taxon>
        <taxon>Thelebolaceae</taxon>
        <taxon>Pseudogymnoascus</taxon>
    </lineage>
</organism>
<dbReference type="AlphaFoldDB" id="A0A2P2SVZ3"/>
<evidence type="ECO:0000256" key="3">
    <source>
        <dbReference type="ARBA" id="ARBA00023026"/>
    </source>
</evidence>
<reference evidence="4 5" key="1">
    <citation type="submission" date="2016-03" db="EMBL/GenBank/DDBJ databases">
        <title>Comparative genomics of Pseudogymnoascus destructans, the fungus causing white-nose syndrome of bats.</title>
        <authorList>
            <person name="Palmer J.M."/>
            <person name="Drees K.P."/>
            <person name="Foster J.T."/>
            <person name="Lindner D.L."/>
        </authorList>
    </citation>
    <scope>NUCLEOTIDE SEQUENCE [LARGE SCALE GENOMIC DNA]</scope>
    <source>
        <strain evidence="4 5">UAMH 10579</strain>
    </source>
</reference>
<dbReference type="GO" id="GO:0008061">
    <property type="term" value="F:chitin binding"/>
    <property type="evidence" value="ECO:0007669"/>
    <property type="project" value="UniProtKB-KW"/>
</dbReference>
<dbReference type="InterPro" id="IPR036779">
    <property type="entry name" value="LysM_dom_sf"/>
</dbReference>
<keyword evidence="3" id="KW-0843">Virulence</keyword>
<dbReference type="InterPro" id="IPR018392">
    <property type="entry name" value="LysM"/>
</dbReference>